<dbReference type="Gene3D" id="3.30.200.20">
    <property type="entry name" value="Phosphorylase Kinase, domain 1"/>
    <property type="match status" value="1"/>
</dbReference>
<reference evidence="14 15" key="1">
    <citation type="submission" date="2024-09" db="EMBL/GenBank/DDBJ databases">
        <authorList>
            <person name="Sun Q."/>
            <person name="Mori K."/>
        </authorList>
    </citation>
    <scope>NUCLEOTIDE SEQUENCE [LARGE SCALE GENOMIC DNA]</scope>
    <source>
        <strain evidence="14 15">JCM 9626</strain>
    </source>
</reference>
<evidence type="ECO:0000259" key="12">
    <source>
        <dbReference type="PROSITE" id="PS50011"/>
    </source>
</evidence>
<comment type="caution">
    <text evidence="14">The sequence shown here is derived from an EMBL/GenBank/DDBJ whole genome shotgun (WGS) entry which is preliminary data.</text>
</comment>
<organism evidence="14 15">
    <name type="scientific">Nocardioides plantarum</name>
    <dbReference type="NCBI Taxonomy" id="29299"/>
    <lineage>
        <taxon>Bacteria</taxon>
        <taxon>Bacillati</taxon>
        <taxon>Actinomycetota</taxon>
        <taxon>Actinomycetes</taxon>
        <taxon>Propionibacteriales</taxon>
        <taxon>Nocardioidaceae</taxon>
        <taxon>Nocardioides</taxon>
    </lineage>
</organism>
<feature type="domain" description="Protein kinase" evidence="12">
    <location>
        <begin position="18"/>
        <end position="287"/>
    </location>
</feature>
<dbReference type="PROSITE" id="PS50011">
    <property type="entry name" value="PROTEIN_KINASE_DOM"/>
    <property type="match status" value="1"/>
</dbReference>
<dbReference type="PANTHER" id="PTHR43289:SF6">
    <property type="entry name" value="SERINE_THREONINE-PROTEIN KINASE NEKL-3"/>
    <property type="match status" value="1"/>
</dbReference>
<dbReference type="CDD" id="cd14014">
    <property type="entry name" value="STKc_PknB_like"/>
    <property type="match status" value="1"/>
</dbReference>
<comment type="catalytic activity">
    <reaction evidence="9">
        <text>L-seryl-[protein] + ATP = O-phospho-L-seryl-[protein] + ADP + H(+)</text>
        <dbReference type="Rhea" id="RHEA:17989"/>
        <dbReference type="Rhea" id="RHEA-COMP:9863"/>
        <dbReference type="Rhea" id="RHEA-COMP:11604"/>
        <dbReference type="ChEBI" id="CHEBI:15378"/>
        <dbReference type="ChEBI" id="CHEBI:29999"/>
        <dbReference type="ChEBI" id="CHEBI:30616"/>
        <dbReference type="ChEBI" id="CHEBI:83421"/>
        <dbReference type="ChEBI" id="CHEBI:456216"/>
        <dbReference type="EC" id="2.7.11.1"/>
    </reaction>
</comment>
<dbReference type="PROSITE" id="PS51178">
    <property type="entry name" value="PASTA"/>
    <property type="match status" value="3"/>
</dbReference>
<dbReference type="Pfam" id="PF03793">
    <property type="entry name" value="PASTA"/>
    <property type="match status" value="3"/>
</dbReference>
<keyword evidence="6 14" id="KW-0418">Kinase</keyword>
<dbReference type="InterPro" id="IPR000719">
    <property type="entry name" value="Prot_kinase_dom"/>
</dbReference>
<keyword evidence="5 10" id="KW-0547">Nucleotide-binding</keyword>
<evidence type="ECO:0000256" key="6">
    <source>
        <dbReference type="ARBA" id="ARBA00022777"/>
    </source>
</evidence>
<sequence>MNDHRSDESGPTVVGGRYELGELLGRGGMAEVRKGTDSRLGRIVAVKRLRTDLASDATFQARFRREAQSSASLNHPSIVAVYDTGEEPATDGSGVAQPYIVMEYVAGRTLRDILREGRKILPERALEITSGVLSALDYSHRAGIIHRDIKPGNVMLTPSGDVKVMDFGIARAMSDAANSMTQTAAVVGTAQYLSPEQARGEQVDSRSDVYSAGCLLYELLTGRPPFVGDSPVAVAYQHVREQADPPSDHDTDLGPAVDAIVMKSLAKRLEDRYQSAAAMRTDIERYLAGRPVEAAAHPVAAPEPPRPVPVPTPVPAVAATPPRRPEPTPLAPDDSPPRTGLWLVLGLLTVALLIAGWFLVKDSLFPDSPETKAVPNVVGMTEQQARTEIGAAGFSVKEPPTSVNSDTEPSGNVIDQSPAGDSYQEPGTAIELTISIGQAEVSVPDVTNKSLEDAEAELKQAGFVVTKKEEESDEPEREILRQDPAGGTEVAKGTRITLFYSDGQEEVPDVVGDSRDLAQRKIKGRGFEPDIVEQPTDKPEENNRVVRQAQPPGTLLNEGGIVTVFVAVYTAPTTTSPPPSTPGETTPPPDNPPETTPPPP</sequence>
<dbReference type="SMART" id="SM00220">
    <property type="entry name" value="S_TKc"/>
    <property type="match status" value="1"/>
</dbReference>
<dbReference type="PROSITE" id="PS00108">
    <property type="entry name" value="PROTEIN_KINASE_ST"/>
    <property type="match status" value="1"/>
</dbReference>
<accession>A0ABV5KHY3</accession>
<keyword evidence="2" id="KW-0723">Serine/threonine-protein kinase</keyword>
<dbReference type="SMART" id="SM00740">
    <property type="entry name" value="PASTA"/>
    <property type="match status" value="3"/>
</dbReference>
<evidence type="ECO:0000256" key="3">
    <source>
        <dbReference type="ARBA" id="ARBA00022679"/>
    </source>
</evidence>
<dbReference type="GO" id="GO:0016301">
    <property type="term" value="F:kinase activity"/>
    <property type="evidence" value="ECO:0007669"/>
    <property type="project" value="UniProtKB-KW"/>
</dbReference>
<dbReference type="InterPro" id="IPR005543">
    <property type="entry name" value="PASTA_dom"/>
</dbReference>
<evidence type="ECO:0000313" key="14">
    <source>
        <dbReference type="EMBL" id="MFB9315380.1"/>
    </source>
</evidence>
<keyword evidence="4" id="KW-0677">Repeat</keyword>
<gene>
    <name evidence="14" type="primary">pknB</name>
    <name evidence="14" type="ORF">ACFFRI_20200</name>
</gene>
<dbReference type="InterPro" id="IPR017441">
    <property type="entry name" value="Protein_kinase_ATP_BS"/>
</dbReference>
<dbReference type="SUPFAM" id="SSF56112">
    <property type="entry name" value="Protein kinase-like (PK-like)"/>
    <property type="match status" value="1"/>
</dbReference>
<feature type="domain" description="PASTA" evidence="13">
    <location>
        <begin position="503"/>
        <end position="568"/>
    </location>
</feature>
<evidence type="ECO:0000256" key="4">
    <source>
        <dbReference type="ARBA" id="ARBA00022737"/>
    </source>
</evidence>
<evidence type="ECO:0000256" key="8">
    <source>
        <dbReference type="ARBA" id="ARBA00047899"/>
    </source>
</evidence>
<feature type="compositionally biased region" description="Pro residues" evidence="11">
    <location>
        <begin position="575"/>
        <end position="600"/>
    </location>
</feature>
<dbReference type="NCBIfam" id="NF033483">
    <property type="entry name" value="PknB_PASTA_kin"/>
    <property type="match status" value="1"/>
</dbReference>
<feature type="region of interest" description="Disordered" evidence="11">
    <location>
        <begin position="521"/>
        <end position="556"/>
    </location>
</feature>
<evidence type="ECO:0000256" key="7">
    <source>
        <dbReference type="ARBA" id="ARBA00022840"/>
    </source>
</evidence>
<protein>
    <recommendedName>
        <fullName evidence="1">non-specific serine/threonine protein kinase</fullName>
        <ecNumber evidence="1">2.7.11.1</ecNumber>
    </recommendedName>
</protein>
<feature type="domain" description="PASTA" evidence="13">
    <location>
        <begin position="368"/>
        <end position="436"/>
    </location>
</feature>
<feature type="binding site" evidence="10">
    <location>
        <position position="47"/>
    </location>
    <ligand>
        <name>ATP</name>
        <dbReference type="ChEBI" id="CHEBI:30616"/>
    </ligand>
</feature>
<dbReference type="Pfam" id="PF00069">
    <property type="entry name" value="Pkinase"/>
    <property type="match status" value="1"/>
</dbReference>
<name>A0ABV5KHY3_9ACTN</name>
<feature type="region of interest" description="Disordered" evidence="11">
    <location>
        <begin position="395"/>
        <end position="423"/>
    </location>
</feature>
<dbReference type="CDD" id="cd06577">
    <property type="entry name" value="PASTA_pknB"/>
    <property type="match status" value="3"/>
</dbReference>
<evidence type="ECO:0000256" key="9">
    <source>
        <dbReference type="ARBA" id="ARBA00048679"/>
    </source>
</evidence>
<dbReference type="RefSeq" id="WP_140009288.1">
    <property type="nucleotide sequence ID" value="NZ_JBHMDG010000034.1"/>
</dbReference>
<evidence type="ECO:0000256" key="2">
    <source>
        <dbReference type="ARBA" id="ARBA00022527"/>
    </source>
</evidence>
<dbReference type="Gene3D" id="1.10.510.10">
    <property type="entry name" value="Transferase(Phosphotransferase) domain 1"/>
    <property type="match status" value="1"/>
</dbReference>
<dbReference type="Proteomes" id="UP001589750">
    <property type="component" value="Unassembled WGS sequence"/>
</dbReference>
<evidence type="ECO:0000256" key="10">
    <source>
        <dbReference type="PROSITE-ProRule" id="PRU10141"/>
    </source>
</evidence>
<feature type="compositionally biased region" description="Polar residues" evidence="11">
    <location>
        <begin position="401"/>
        <end position="415"/>
    </location>
</feature>
<feature type="domain" description="PASTA" evidence="13">
    <location>
        <begin position="437"/>
        <end position="502"/>
    </location>
</feature>
<evidence type="ECO:0000259" key="13">
    <source>
        <dbReference type="PROSITE" id="PS51178"/>
    </source>
</evidence>
<keyword evidence="15" id="KW-1185">Reference proteome</keyword>
<keyword evidence="7 10" id="KW-0067">ATP-binding</keyword>
<feature type="region of interest" description="Disordered" evidence="11">
    <location>
        <begin position="571"/>
        <end position="600"/>
    </location>
</feature>
<feature type="compositionally biased region" description="Basic and acidic residues" evidence="11">
    <location>
        <begin position="535"/>
        <end position="544"/>
    </location>
</feature>
<evidence type="ECO:0000313" key="15">
    <source>
        <dbReference type="Proteomes" id="UP001589750"/>
    </source>
</evidence>
<evidence type="ECO:0000256" key="1">
    <source>
        <dbReference type="ARBA" id="ARBA00012513"/>
    </source>
</evidence>
<dbReference type="InterPro" id="IPR011009">
    <property type="entry name" value="Kinase-like_dom_sf"/>
</dbReference>
<dbReference type="EC" id="2.7.11.1" evidence="1"/>
<evidence type="ECO:0000256" key="5">
    <source>
        <dbReference type="ARBA" id="ARBA00022741"/>
    </source>
</evidence>
<dbReference type="PROSITE" id="PS00107">
    <property type="entry name" value="PROTEIN_KINASE_ATP"/>
    <property type="match status" value="1"/>
</dbReference>
<proteinExistence type="predicted"/>
<dbReference type="EMBL" id="JBHMDG010000034">
    <property type="protein sequence ID" value="MFB9315380.1"/>
    <property type="molecule type" value="Genomic_DNA"/>
</dbReference>
<feature type="region of interest" description="Disordered" evidence="11">
    <location>
        <begin position="297"/>
        <end position="337"/>
    </location>
</feature>
<feature type="region of interest" description="Disordered" evidence="11">
    <location>
        <begin position="466"/>
        <end position="488"/>
    </location>
</feature>
<evidence type="ECO:0000256" key="11">
    <source>
        <dbReference type="SAM" id="MobiDB-lite"/>
    </source>
</evidence>
<dbReference type="InterPro" id="IPR008271">
    <property type="entry name" value="Ser/Thr_kinase_AS"/>
</dbReference>
<dbReference type="Gene3D" id="3.30.10.20">
    <property type="match status" value="3"/>
</dbReference>
<feature type="compositionally biased region" description="Pro residues" evidence="11">
    <location>
        <begin position="301"/>
        <end position="314"/>
    </location>
</feature>
<keyword evidence="3" id="KW-0808">Transferase</keyword>
<dbReference type="PANTHER" id="PTHR43289">
    <property type="entry name" value="MITOGEN-ACTIVATED PROTEIN KINASE KINASE KINASE 20-RELATED"/>
    <property type="match status" value="1"/>
</dbReference>
<comment type="catalytic activity">
    <reaction evidence="8">
        <text>L-threonyl-[protein] + ATP = O-phospho-L-threonyl-[protein] + ADP + H(+)</text>
        <dbReference type="Rhea" id="RHEA:46608"/>
        <dbReference type="Rhea" id="RHEA-COMP:11060"/>
        <dbReference type="Rhea" id="RHEA-COMP:11605"/>
        <dbReference type="ChEBI" id="CHEBI:15378"/>
        <dbReference type="ChEBI" id="CHEBI:30013"/>
        <dbReference type="ChEBI" id="CHEBI:30616"/>
        <dbReference type="ChEBI" id="CHEBI:61977"/>
        <dbReference type="ChEBI" id="CHEBI:456216"/>
        <dbReference type="EC" id="2.7.11.1"/>
    </reaction>
</comment>